<dbReference type="GO" id="GO:0008448">
    <property type="term" value="F:N-acetylglucosamine-6-phosphate deacetylase activity"/>
    <property type="evidence" value="ECO:0007669"/>
    <property type="project" value="UniProtKB-EC"/>
</dbReference>
<reference evidence="8" key="1">
    <citation type="submission" date="2006-12" db="EMBL/GenBank/DDBJ databases">
        <title>Complete sequence of chromosome 1 of Verminephrobacter eiseniae EF01-2.</title>
        <authorList>
            <person name="Copeland A."/>
            <person name="Lucas S."/>
            <person name="Lapidus A."/>
            <person name="Barry K."/>
            <person name="Detter J.C."/>
            <person name="Glavina del Rio T."/>
            <person name="Dalin E."/>
            <person name="Tice H."/>
            <person name="Pitluck S."/>
            <person name="Chertkov O."/>
            <person name="Brettin T."/>
            <person name="Bruce D."/>
            <person name="Han C."/>
            <person name="Tapia R."/>
            <person name="Gilna P."/>
            <person name="Schmutz J."/>
            <person name="Larimer F."/>
            <person name="Land M."/>
            <person name="Hauser L."/>
            <person name="Kyrpides N."/>
            <person name="Kim E."/>
            <person name="Stahl D."/>
            <person name="Richardson P."/>
        </authorList>
    </citation>
    <scope>NUCLEOTIDE SEQUENCE [LARGE SCALE GENOMIC DNA]</scope>
    <source>
        <strain evidence="8">EF01-2</strain>
    </source>
</reference>
<dbReference type="Proteomes" id="UP000000374">
    <property type="component" value="Chromosome"/>
</dbReference>
<sequence length="349" mass="36998">MTRKVTAGLFDIQVNGFSGIDFNDACAISGEALDHALGAMLATGVTACLPTIITGTRDEMDARLRALDRAARASRLGAAMIPGYHLEGPFLNPMDGYAGCHPADSMAQPDPEWVSCFERALSRPILMVTYAPERDDNERFAKSLHAQGKILSVGHSAADIETVARAAHAGACMCTHLGNGVPQLLPKFNNTIQAQLGCDDLCASFIADGLHIPPGALRSMLRSKGLARSILVTDAVSAAGATRPGAYRFAGSVVELGRDGSVRIPGSNYLAGSSLTLDRAVRNVVAWTDACFEEAIAMATENPQRILASAFGRHGIAAQPGEVEWNDKLQVVAARVGDHKYRPTFDPSL</sequence>
<dbReference type="PANTHER" id="PTHR11113:SF14">
    <property type="entry name" value="N-ACETYLGLUCOSAMINE-6-PHOSPHATE DEACETYLASE"/>
    <property type="match status" value="1"/>
</dbReference>
<dbReference type="OrthoDB" id="9776488at2"/>
<comment type="similarity">
    <text evidence="1 4">Belongs to the metallo-dependent hydrolases superfamily. NagA family.</text>
</comment>
<dbReference type="Gene3D" id="3.20.20.140">
    <property type="entry name" value="Metal-dependent hydrolases"/>
    <property type="match status" value="1"/>
</dbReference>
<feature type="binding site" evidence="6">
    <location>
        <position position="155"/>
    </location>
    <ligand>
        <name>Zn(2+)</name>
        <dbReference type="ChEBI" id="CHEBI:29105"/>
    </ligand>
</feature>
<keyword evidence="3 4" id="KW-0378">Hydrolase</keyword>
<feature type="binding site" evidence="6">
    <location>
        <position position="176"/>
    </location>
    <ligand>
        <name>Zn(2+)</name>
        <dbReference type="ChEBI" id="CHEBI:29105"/>
    </ligand>
</feature>
<dbReference type="SUPFAM" id="SSF51556">
    <property type="entry name" value="Metallo-dependent hydrolases"/>
    <property type="match status" value="1"/>
</dbReference>
<evidence type="ECO:0000256" key="1">
    <source>
        <dbReference type="ARBA" id="ARBA00010716"/>
    </source>
</evidence>
<name>A1WHQ2_VEREI</name>
<dbReference type="PANTHER" id="PTHR11113">
    <property type="entry name" value="N-ACETYLGLUCOSAMINE-6-PHOSPHATE DEACETYLASE"/>
    <property type="match status" value="1"/>
</dbReference>
<dbReference type="STRING" id="391735.Veis_1395"/>
<evidence type="ECO:0000256" key="6">
    <source>
        <dbReference type="PIRSR" id="PIRSR038994-3"/>
    </source>
</evidence>
<dbReference type="InterPro" id="IPR032466">
    <property type="entry name" value="Metal_Hydrolase"/>
</dbReference>
<evidence type="ECO:0000256" key="2">
    <source>
        <dbReference type="ARBA" id="ARBA00022723"/>
    </source>
</evidence>
<dbReference type="KEGG" id="vei:Veis_1395"/>
<evidence type="ECO:0000256" key="3">
    <source>
        <dbReference type="ARBA" id="ARBA00022801"/>
    </source>
</evidence>
<dbReference type="HOGENOM" id="CLU_032482_2_0_4"/>
<evidence type="ECO:0000256" key="4">
    <source>
        <dbReference type="PIRNR" id="PIRNR038994"/>
    </source>
</evidence>
<keyword evidence="8" id="KW-1185">Reference proteome</keyword>
<feature type="active site" description="Proton donor/acceptor" evidence="5">
    <location>
        <position position="234"/>
    </location>
</feature>
<evidence type="ECO:0000313" key="8">
    <source>
        <dbReference type="Proteomes" id="UP000000374"/>
    </source>
</evidence>
<feature type="binding site" evidence="6">
    <location>
        <position position="87"/>
    </location>
    <ligand>
        <name>Zn(2+)</name>
        <dbReference type="ChEBI" id="CHEBI:29105"/>
    </ligand>
</feature>
<dbReference type="GeneID" id="76460029"/>
<dbReference type="RefSeq" id="WP_011809168.1">
    <property type="nucleotide sequence ID" value="NC_008786.1"/>
</dbReference>
<evidence type="ECO:0000313" key="7">
    <source>
        <dbReference type="EMBL" id="ABM57159.1"/>
    </source>
</evidence>
<organism evidence="7 8">
    <name type="scientific">Verminephrobacter eiseniae (strain EF01-2)</name>
    <dbReference type="NCBI Taxonomy" id="391735"/>
    <lineage>
        <taxon>Bacteria</taxon>
        <taxon>Pseudomonadati</taxon>
        <taxon>Pseudomonadota</taxon>
        <taxon>Betaproteobacteria</taxon>
        <taxon>Burkholderiales</taxon>
        <taxon>Comamonadaceae</taxon>
        <taxon>Verminephrobacter</taxon>
    </lineage>
</organism>
<dbReference type="GO" id="GO:0006046">
    <property type="term" value="P:N-acetylglucosamine catabolic process"/>
    <property type="evidence" value="ECO:0007669"/>
    <property type="project" value="TreeGrafter"/>
</dbReference>
<accession>A1WHQ2</accession>
<gene>
    <name evidence="7" type="ordered locus">Veis_1395</name>
</gene>
<dbReference type="AlphaFoldDB" id="A1WHQ2"/>
<dbReference type="EMBL" id="CP000542">
    <property type="protein sequence ID" value="ABM57159.1"/>
    <property type="molecule type" value="Genomic_DNA"/>
</dbReference>
<protein>
    <submittedName>
        <fullName evidence="7">N-acetylglucosamine 6-phosphate deacetylase</fullName>
        <ecNumber evidence="7">3.5.1.25</ecNumber>
    </submittedName>
</protein>
<proteinExistence type="inferred from homology"/>
<comment type="cofactor">
    <cofactor evidence="6">
        <name>a divalent metal cation</name>
        <dbReference type="ChEBI" id="CHEBI:60240"/>
    </cofactor>
    <text evidence="6">Binds 1 divalent metal cation per subunit.</text>
</comment>
<dbReference type="eggNOG" id="COG1820">
    <property type="taxonomic scope" value="Bacteria"/>
</dbReference>
<evidence type="ECO:0000256" key="5">
    <source>
        <dbReference type="PIRSR" id="PIRSR038994-1"/>
    </source>
</evidence>
<dbReference type="GO" id="GO:0046872">
    <property type="term" value="F:metal ion binding"/>
    <property type="evidence" value="ECO:0007669"/>
    <property type="project" value="UniProtKB-KW"/>
</dbReference>
<keyword evidence="4" id="KW-0119">Carbohydrate metabolism</keyword>
<dbReference type="PIRSF" id="PIRSF038994">
    <property type="entry name" value="NagA"/>
    <property type="match status" value="1"/>
</dbReference>
<dbReference type="InterPro" id="IPR003764">
    <property type="entry name" value="GlcNAc_6-P_deAcase"/>
</dbReference>
<keyword evidence="2 6" id="KW-0479">Metal-binding</keyword>
<dbReference type="EC" id="3.5.1.25" evidence="7"/>